<reference evidence="2 3" key="1">
    <citation type="journal article" date="2019" name="Sci. Rep.">
        <title>Extended insight into the Mycobacterium chelonae-abscessus complex through whole genome sequencing of Mycobacterium salmoniphilum outbreak and Mycobacterium salmoniphilum-like strains.</title>
        <authorList>
            <person name="Behra P.R.K."/>
            <person name="Das S."/>
            <person name="Pettersson B.M.F."/>
            <person name="Shirreff L."/>
            <person name="DuCote T."/>
            <person name="Jacobsson K.G."/>
            <person name="Ennis D.G."/>
            <person name="Kirsebom L.A."/>
        </authorList>
    </citation>
    <scope>NUCLEOTIDE SEQUENCE [LARGE SCALE GENOMIC DNA]</scope>
    <source>
        <strain evidence="2 3">DE 4585</strain>
    </source>
</reference>
<accession>A0A4R8S8H2</accession>
<sequence length="53" mass="5725">MLLPDLTPTQSLGDIRQLRRQHFTGQRTPGHQLFGVSDAAAGSRLADVHTGEA</sequence>
<name>A0A4R8S8H2_9MYCO</name>
<evidence type="ECO:0000313" key="2">
    <source>
        <dbReference type="EMBL" id="TDZ83117.1"/>
    </source>
</evidence>
<protein>
    <submittedName>
        <fullName evidence="2">Uncharacterized protein</fullName>
    </submittedName>
</protein>
<gene>
    <name evidence="2" type="ORF">DE4585_01912</name>
</gene>
<comment type="caution">
    <text evidence="2">The sequence shown here is derived from an EMBL/GenBank/DDBJ whole genome shotgun (WGS) entry which is preliminary data.</text>
</comment>
<dbReference type="AlphaFoldDB" id="A0A4R8S8H2"/>
<dbReference type="Proteomes" id="UP000295117">
    <property type="component" value="Unassembled WGS sequence"/>
</dbReference>
<dbReference type="EMBL" id="PECH01000006">
    <property type="protein sequence ID" value="TDZ83117.1"/>
    <property type="molecule type" value="Genomic_DNA"/>
</dbReference>
<feature type="region of interest" description="Disordered" evidence="1">
    <location>
        <begin position="24"/>
        <end position="53"/>
    </location>
</feature>
<evidence type="ECO:0000256" key="1">
    <source>
        <dbReference type="SAM" id="MobiDB-lite"/>
    </source>
</evidence>
<evidence type="ECO:0000313" key="3">
    <source>
        <dbReference type="Proteomes" id="UP000295117"/>
    </source>
</evidence>
<organism evidence="2 3">
    <name type="scientific">Mycobacteroides salmoniphilum</name>
    <dbReference type="NCBI Taxonomy" id="404941"/>
    <lineage>
        <taxon>Bacteria</taxon>
        <taxon>Bacillati</taxon>
        <taxon>Actinomycetota</taxon>
        <taxon>Actinomycetes</taxon>
        <taxon>Mycobacteriales</taxon>
        <taxon>Mycobacteriaceae</taxon>
        <taxon>Mycobacteroides</taxon>
    </lineage>
</organism>
<proteinExistence type="predicted"/>